<keyword evidence="2" id="KW-1185">Reference proteome</keyword>
<sequence>NSTNNHLVEKKKTIGANVEEIKGFADGIEQMDITQDNNKTVKVYDYELWPVWLKPFEISSSKLKLMFCKTATNPQRKWI</sequence>
<dbReference type="EMBL" id="CM034397">
    <property type="protein sequence ID" value="KAJ0178018.1"/>
    <property type="molecule type" value="Genomic_DNA"/>
</dbReference>
<organism evidence="1 2">
    <name type="scientific">Dendrolimus kikuchii</name>
    <dbReference type="NCBI Taxonomy" id="765133"/>
    <lineage>
        <taxon>Eukaryota</taxon>
        <taxon>Metazoa</taxon>
        <taxon>Ecdysozoa</taxon>
        <taxon>Arthropoda</taxon>
        <taxon>Hexapoda</taxon>
        <taxon>Insecta</taxon>
        <taxon>Pterygota</taxon>
        <taxon>Neoptera</taxon>
        <taxon>Endopterygota</taxon>
        <taxon>Lepidoptera</taxon>
        <taxon>Glossata</taxon>
        <taxon>Ditrysia</taxon>
        <taxon>Bombycoidea</taxon>
        <taxon>Lasiocampidae</taxon>
        <taxon>Dendrolimus</taxon>
    </lineage>
</organism>
<reference evidence="1 2" key="1">
    <citation type="journal article" date="2021" name="Front. Genet.">
        <title>Chromosome-Level Genome Assembly Reveals Significant Gene Expansion in the Toll and IMD Signaling Pathways of Dendrolimus kikuchii.</title>
        <authorList>
            <person name="Zhou J."/>
            <person name="Wu P."/>
            <person name="Xiong Z."/>
            <person name="Liu N."/>
            <person name="Zhao N."/>
            <person name="Ji M."/>
            <person name="Qiu Y."/>
            <person name="Yang B."/>
        </authorList>
    </citation>
    <scope>NUCLEOTIDE SEQUENCE [LARGE SCALE GENOMIC DNA]</scope>
    <source>
        <strain evidence="1">Ann1</strain>
    </source>
</reference>
<proteinExistence type="predicted"/>
<evidence type="ECO:0000313" key="1">
    <source>
        <dbReference type="EMBL" id="KAJ0178018.1"/>
    </source>
</evidence>
<gene>
    <name evidence="1" type="ORF">K1T71_006891</name>
</gene>
<protein>
    <submittedName>
        <fullName evidence="1">Uncharacterized protein</fullName>
    </submittedName>
</protein>
<comment type="caution">
    <text evidence="1">The sequence shown here is derived from an EMBL/GenBank/DDBJ whole genome shotgun (WGS) entry which is preliminary data.</text>
</comment>
<feature type="non-terminal residue" evidence="1">
    <location>
        <position position="79"/>
    </location>
</feature>
<evidence type="ECO:0000313" key="2">
    <source>
        <dbReference type="Proteomes" id="UP000824533"/>
    </source>
</evidence>
<dbReference type="Proteomes" id="UP000824533">
    <property type="component" value="Linkage Group LG11"/>
</dbReference>
<name>A0ACC1D345_9NEOP</name>
<feature type="non-terminal residue" evidence="1">
    <location>
        <position position="1"/>
    </location>
</feature>
<accession>A0ACC1D345</accession>